<evidence type="ECO:0000256" key="1">
    <source>
        <dbReference type="ARBA" id="ARBA00023002"/>
    </source>
</evidence>
<proteinExistence type="predicted"/>
<dbReference type="InterPro" id="IPR051479">
    <property type="entry name" value="PorB-like"/>
</dbReference>
<dbReference type="Gene3D" id="3.40.50.970">
    <property type="match status" value="1"/>
</dbReference>
<dbReference type="GO" id="GO:0030976">
    <property type="term" value="F:thiamine pyrophosphate binding"/>
    <property type="evidence" value="ECO:0007669"/>
    <property type="project" value="InterPro"/>
</dbReference>
<dbReference type="Proteomes" id="UP000229976">
    <property type="component" value="Unassembled WGS sequence"/>
</dbReference>
<dbReference type="InterPro" id="IPR029061">
    <property type="entry name" value="THDP-binding"/>
</dbReference>
<evidence type="ECO:0000313" key="4">
    <source>
        <dbReference type="EMBL" id="PIP22586.1"/>
    </source>
</evidence>
<evidence type="ECO:0000313" key="5">
    <source>
        <dbReference type="Proteomes" id="UP000229976"/>
    </source>
</evidence>
<keyword evidence="1" id="KW-0560">Oxidoreductase</keyword>
<accession>A0A2G9YTM2</accession>
<dbReference type="SUPFAM" id="SSF52518">
    <property type="entry name" value="Thiamin diphosphate-binding fold (THDP-binding)"/>
    <property type="match status" value="1"/>
</dbReference>
<dbReference type="GO" id="GO:0016491">
    <property type="term" value="F:oxidoreductase activity"/>
    <property type="evidence" value="ECO:0007669"/>
    <property type="project" value="UniProtKB-KW"/>
</dbReference>
<evidence type="ECO:0000259" key="3">
    <source>
        <dbReference type="Pfam" id="PF02775"/>
    </source>
</evidence>
<dbReference type="PANTHER" id="PTHR42897">
    <property type="entry name" value="PYRUVATE SYNTHASE SUBUNIT PORB"/>
    <property type="match status" value="1"/>
</dbReference>
<dbReference type="EMBL" id="PCRO01000039">
    <property type="protein sequence ID" value="PIP22586.1"/>
    <property type="molecule type" value="Genomic_DNA"/>
</dbReference>
<organism evidence="4 5">
    <name type="scientific">Candidatus Nealsonbacteria bacterium CG23_combo_of_CG06-09_8_20_14_all_39_17</name>
    <dbReference type="NCBI Taxonomy" id="1974722"/>
    <lineage>
        <taxon>Bacteria</taxon>
        <taxon>Candidatus Nealsoniibacteriota</taxon>
    </lineage>
</organism>
<dbReference type="AlphaFoldDB" id="A0A2G9YTM2"/>
<feature type="domain" description="Thiamine pyrophosphate enzyme TPP-binding" evidence="3">
    <location>
        <begin position="50"/>
        <end position="213"/>
    </location>
</feature>
<sequence length="305" mass="33606">MNMDYKELAGKLNKQKLAKGTRTCAGCPIPVIVRQILAQTDAPIAASMATGCLEVTTTIYPDNAWGISSVHNAFENAAATISGVETAHKILAKKGKLQSGAEKFKFVAFGGDGGTYDIGFQSLSGAVERRHNFLYVCYDNGAYQNTGNQRSSATPEGVKTETTPLGKETPRKDMMKIMAGHNMPYLAQAAVHNLSDLVAKAKKAFETKGPSFLLVFSPCVPGWGYSPKDTIRISELAFETNFWPLYEIENGKYKITAKPTVIKPVQEFLKTQKRFDHLLKDEQAVKEIQDNVDNGWRELNEMSIE</sequence>
<gene>
    <name evidence="4" type="ORF">COX37_03260</name>
</gene>
<evidence type="ECO:0000256" key="2">
    <source>
        <dbReference type="SAM" id="MobiDB-lite"/>
    </source>
</evidence>
<dbReference type="InterPro" id="IPR011766">
    <property type="entry name" value="TPP_enzyme_TPP-bd"/>
</dbReference>
<feature type="region of interest" description="Disordered" evidence="2">
    <location>
        <begin position="147"/>
        <end position="168"/>
    </location>
</feature>
<dbReference type="CDD" id="cd03376">
    <property type="entry name" value="TPP_PFOR_porB_like"/>
    <property type="match status" value="1"/>
</dbReference>
<dbReference type="PANTHER" id="PTHR42897:SF2">
    <property type="entry name" value="PYRUVATE SYNTHASE SUBUNIT PORB"/>
    <property type="match status" value="1"/>
</dbReference>
<keyword evidence="4" id="KW-0670">Pyruvate</keyword>
<reference evidence="4 5" key="1">
    <citation type="submission" date="2017-09" db="EMBL/GenBank/DDBJ databases">
        <title>Depth-based differentiation of microbial function through sediment-hosted aquifers and enrichment of novel symbionts in the deep terrestrial subsurface.</title>
        <authorList>
            <person name="Probst A.J."/>
            <person name="Ladd B."/>
            <person name="Jarett J.K."/>
            <person name="Geller-Mcgrath D.E."/>
            <person name="Sieber C.M."/>
            <person name="Emerson J.B."/>
            <person name="Anantharaman K."/>
            <person name="Thomas B.C."/>
            <person name="Malmstrom R."/>
            <person name="Stieglmeier M."/>
            <person name="Klingl A."/>
            <person name="Woyke T."/>
            <person name="Ryan C.M."/>
            <person name="Banfield J.F."/>
        </authorList>
    </citation>
    <scope>NUCLEOTIDE SEQUENCE [LARGE SCALE GENOMIC DNA]</scope>
    <source>
        <strain evidence="4">CG23_combo_of_CG06-09_8_20_14_all_39_17</strain>
    </source>
</reference>
<protein>
    <submittedName>
        <fullName evidence="4">Pyruvate ferredoxin oxidoreductase</fullName>
    </submittedName>
</protein>
<comment type="caution">
    <text evidence="4">The sequence shown here is derived from an EMBL/GenBank/DDBJ whole genome shotgun (WGS) entry which is preliminary data.</text>
</comment>
<name>A0A2G9YTM2_9BACT</name>
<dbReference type="Pfam" id="PF02775">
    <property type="entry name" value="TPP_enzyme_C"/>
    <property type="match status" value="1"/>
</dbReference>